<organism evidence="10 11">
    <name type="scientific">Acropora cervicornis</name>
    <name type="common">Staghorn coral</name>
    <dbReference type="NCBI Taxonomy" id="6130"/>
    <lineage>
        <taxon>Eukaryota</taxon>
        <taxon>Metazoa</taxon>
        <taxon>Cnidaria</taxon>
        <taxon>Anthozoa</taxon>
        <taxon>Hexacorallia</taxon>
        <taxon>Scleractinia</taxon>
        <taxon>Astrocoeniina</taxon>
        <taxon>Acroporidae</taxon>
        <taxon>Acropora</taxon>
    </lineage>
</organism>
<feature type="transmembrane region" description="Helical" evidence="8">
    <location>
        <begin position="70"/>
        <end position="92"/>
    </location>
</feature>
<dbReference type="Pfam" id="PF00083">
    <property type="entry name" value="Sugar_tr"/>
    <property type="match status" value="1"/>
</dbReference>
<dbReference type="PRINTS" id="PR00171">
    <property type="entry name" value="SUGRTRNSPORT"/>
</dbReference>
<reference evidence="10" key="1">
    <citation type="journal article" date="2023" name="G3 (Bethesda)">
        <title>Whole genome assembly and annotation of the endangered Caribbean coral Acropora cervicornis.</title>
        <authorList>
            <person name="Selwyn J.D."/>
            <person name="Vollmer S.V."/>
        </authorList>
    </citation>
    <scope>NUCLEOTIDE SEQUENCE</scope>
    <source>
        <strain evidence="10">K2</strain>
    </source>
</reference>
<keyword evidence="11" id="KW-1185">Reference proteome</keyword>
<name>A0AAD9PSL8_ACRCE</name>
<keyword evidence="5 8" id="KW-0472">Membrane</keyword>
<comment type="similarity">
    <text evidence="7">Belongs to the major facilitator superfamily. Sugar transporter (TC 2.A.1.1) family.</text>
</comment>
<evidence type="ECO:0000256" key="7">
    <source>
        <dbReference type="RuleBase" id="RU003346"/>
    </source>
</evidence>
<evidence type="ECO:0000256" key="2">
    <source>
        <dbReference type="ARBA" id="ARBA00022475"/>
    </source>
</evidence>
<comment type="subcellular location">
    <subcellularLocation>
        <location evidence="1">Cell membrane</location>
        <topology evidence="1">Multi-pass membrane protein</topology>
    </subcellularLocation>
</comment>
<dbReference type="InterPro" id="IPR036259">
    <property type="entry name" value="MFS_trans_sf"/>
</dbReference>
<feature type="transmembrane region" description="Helical" evidence="8">
    <location>
        <begin position="182"/>
        <end position="203"/>
    </location>
</feature>
<dbReference type="EMBL" id="JARQWQ010000149">
    <property type="protein sequence ID" value="KAK2548354.1"/>
    <property type="molecule type" value="Genomic_DNA"/>
</dbReference>
<evidence type="ECO:0000256" key="3">
    <source>
        <dbReference type="ARBA" id="ARBA00022692"/>
    </source>
</evidence>
<keyword evidence="4 8" id="KW-1133">Transmembrane helix</keyword>
<feature type="transmembrane region" description="Helical" evidence="8">
    <location>
        <begin position="260"/>
        <end position="281"/>
    </location>
</feature>
<dbReference type="NCBIfam" id="TIGR00879">
    <property type="entry name" value="SP"/>
    <property type="match status" value="1"/>
</dbReference>
<dbReference type="Gene3D" id="1.20.1250.20">
    <property type="entry name" value="MFS general substrate transporter like domains"/>
    <property type="match status" value="1"/>
</dbReference>
<dbReference type="GO" id="GO:0005886">
    <property type="term" value="C:plasma membrane"/>
    <property type="evidence" value="ECO:0007669"/>
    <property type="project" value="UniProtKB-SubCell"/>
</dbReference>
<evidence type="ECO:0000256" key="1">
    <source>
        <dbReference type="ARBA" id="ARBA00004651"/>
    </source>
</evidence>
<evidence type="ECO:0000313" key="11">
    <source>
        <dbReference type="Proteomes" id="UP001249851"/>
    </source>
</evidence>
<feature type="transmembrane region" description="Helical" evidence="8">
    <location>
        <begin position="121"/>
        <end position="142"/>
    </location>
</feature>
<feature type="transmembrane region" description="Helical" evidence="8">
    <location>
        <begin position="301"/>
        <end position="321"/>
    </location>
</feature>
<dbReference type="InterPro" id="IPR020846">
    <property type="entry name" value="MFS_dom"/>
</dbReference>
<feature type="transmembrane region" description="Helical" evidence="8">
    <location>
        <begin position="328"/>
        <end position="351"/>
    </location>
</feature>
<dbReference type="InterPro" id="IPR050549">
    <property type="entry name" value="MFS_Trehalose_Transporter"/>
</dbReference>
<evidence type="ECO:0000256" key="6">
    <source>
        <dbReference type="ARBA" id="ARBA00023180"/>
    </source>
</evidence>
<accession>A0AAD9PSL8</accession>
<dbReference type="Proteomes" id="UP001249851">
    <property type="component" value="Unassembled WGS sequence"/>
</dbReference>
<dbReference type="PANTHER" id="PTHR48021">
    <property type="match status" value="1"/>
</dbReference>
<reference evidence="10" key="2">
    <citation type="journal article" date="2023" name="Science">
        <title>Genomic signatures of disease resistance in endangered staghorn corals.</title>
        <authorList>
            <person name="Vollmer S.V."/>
            <person name="Selwyn J.D."/>
            <person name="Despard B.A."/>
            <person name="Roesel C.L."/>
        </authorList>
    </citation>
    <scope>NUCLEOTIDE SEQUENCE</scope>
    <source>
        <strain evidence="10">K2</strain>
    </source>
</reference>
<dbReference type="PANTHER" id="PTHR48021:SF1">
    <property type="entry name" value="GH07001P-RELATED"/>
    <property type="match status" value="1"/>
</dbReference>
<feature type="domain" description="Major facilitator superfamily (MFS) profile" evidence="9">
    <location>
        <begin position="30"/>
        <end position="456"/>
    </location>
</feature>
<feature type="transmembrane region" description="Helical" evidence="8">
    <location>
        <begin position="363"/>
        <end position="390"/>
    </location>
</feature>
<keyword evidence="6" id="KW-0325">Glycoprotein</keyword>
<dbReference type="AlphaFoldDB" id="A0AAD9PSL8"/>
<dbReference type="CDD" id="cd17358">
    <property type="entry name" value="MFS_GLUT6_8_Class3_like"/>
    <property type="match status" value="1"/>
</dbReference>
<sequence length="487" mass="53814">MKQNGYLDQQTASEPPKKIFHERLWTVLIACLSAAFASFGVGYGLGYSSAAVTKLSDKNTKDVYLDETEIAWFGSLLNIGAMIGGICGGYVIDFVGRKFALMTTALPFTAGWLTIGMGKSAVSLCIGRFLSGVGVGMASLCVPNYISETAPSRLRGLFGTFTQIGIVSGILLSFVSGHFLDWRWSAFMGITPAACVFLCMIFMPETARWLLSHNKETRALKALKWLRGKNANIEEEIVEIRQSLSTKRKMTFKDFTTPSLVRPLLISVALHFFQQFTGINAMMFYNATIFERAGFHENSTMVPILIGLIQFFATFVSLAMIDRGGRRFLLIVGGFGMCVSCFVMGAYFFISNDPERASQVPDISWVAVTSIAVYIVGFTMSWGPCTWLLMSELFPLKARGTFSSIATASNWLFSFAVTQTFPRLLVVFNPAGTFWLFGSLSFISIIFVFVFLPETKGKSLEEIQQYFEGKGKSNKETSSTPVKESNV</sequence>
<dbReference type="PROSITE" id="PS50850">
    <property type="entry name" value="MFS"/>
    <property type="match status" value="1"/>
</dbReference>
<keyword evidence="2" id="KW-1003">Cell membrane</keyword>
<comment type="caution">
    <text evidence="10">The sequence shown here is derived from an EMBL/GenBank/DDBJ whole genome shotgun (WGS) entry which is preliminary data.</text>
</comment>
<dbReference type="PROSITE" id="PS00217">
    <property type="entry name" value="SUGAR_TRANSPORT_2"/>
    <property type="match status" value="1"/>
</dbReference>
<keyword evidence="3 8" id="KW-0812">Transmembrane</keyword>
<evidence type="ECO:0000256" key="8">
    <source>
        <dbReference type="SAM" id="Phobius"/>
    </source>
</evidence>
<feature type="transmembrane region" description="Helical" evidence="8">
    <location>
        <begin position="154"/>
        <end position="176"/>
    </location>
</feature>
<dbReference type="InterPro" id="IPR005829">
    <property type="entry name" value="Sugar_transporter_CS"/>
</dbReference>
<dbReference type="FunFam" id="1.20.1250.20:FF:000055">
    <property type="entry name" value="Facilitated trehalose transporter Tret1-2 homolog"/>
    <property type="match status" value="1"/>
</dbReference>
<evidence type="ECO:0000259" key="9">
    <source>
        <dbReference type="PROSITE" id="PS50850"/>
    </source>
</evidence>
<dbReference type="SUPFAM" id="SSF103473">
    <property type="entry name" value="MFS general substrate transporter"/>
    <property type="match status" value="1"/>
</dbReference>
<gene>
    <name evidence="10" type="ORF">P5673_031514</name>
</gene>
<protein>
    <submittedName>
        <fullName evidence="10">Facilitated trehalose transporter Tret1</fullName>
    </submittedName>
</protein>
<keyword evidence="7" id="KW-0813">Transport</keyword>
<feature type="transmembrane region" description="Helical" evidence="8">
    <location>
        <begin position="99"/>
        <end position="115"/>
    </location>
</feature>
<evidence type="ECO:0000256" key="5">
    <source>
        <dbReference type="ARBA" id="ARBA00023136"/>
    </source>
</evidence>
<evidence type="ECO:0000313" key="10">
    <source>
        <dbReference type="EMBL" id="KAK2548354.1"/>
    </source>
</evidence>
<feature type="transmembrane region" description="Helical" evidence="8">
    <location>
        <begin position="433"/>
        <end position="452"/>
    </location>
</feature>
<dbReference type="GO" id="GO:0051119">
    <property type="term" value="F:sugar transmembrane transporter activity"/>
    <property type="evidence" value="ECO:0007669"/>
    <property type="project" value="InterPro"/>
</dbReference>
<feature type="transmembrane region" description="Helical" evidence="8">
    <location>
        <begin position="24"/>
        <end position="50"/>
    </location>
</feature>
<evidence type="ECO:0000256" key="4">
    <source>
        <dbReference type="ARBA" id="ARBA00022989"/>
    </source>
</evidence>
<dbReference type="InterPro" id="IPR005828">
    <property type="entry name" value="MFS_sugar_transport-like"/>
</dbReference>
<proteinExistence type="inferred from homology"/>
<feature type="transmembrane region" description="Helical" evidence="8">
    <location>
        <begin position="402"/>
        <end position="421"/>
    </location>
</feature>
<dbReference type="PROSITE" id="PS00216">
    <property type="entry name" value="SUGAR_TRANSPORT_1"/>
    <property type="match status" value="1"/>
</dbReference>
<dbReference type="InterPro" id="IPR003663">
    <property type="entry name" value="Sugar/inositol_transpt"/>
</dbReference>
<dbReference type="InterPro" id="IPR044775">
    <property type="entry name" value="MFS_ERD6/Tret1-like"/>
</dbReference>